<sequence length="181" mass="20245">MSDLLRSFSRRGTSTAETSEIHGTPTANERSTQPETDQMPCLSRNVSRRSTTPIIFSQSQTTTRRKPPPIEQKLECTLEELCEGSIKKIKISKDVIMEGIIVKEVEVLKIKLKPGWKKGTKITFEGKGDERPGYLPADIIFLIEEKRHPLFKRRGDDLEIAAEIPLVKALTGCTLSVPLLG</sequence>
<dbReference type="PANTHER" id="PTHR24078:SF522">
    <property type="entry name" value="DNAJ CHAPERONE C-TERMINAL DOMAIN-CONTAINING PROTEIN"/>
    <property type="match status" value="1"/>
</dbReference>
<dbReference type="FunFam" id="2.60.260.20:FF:000015">
    <property type="entry name" value="Heat shock protein 40"/>
    <property type="match status" value="1"/>
</dbReference>
<accession>A0A1Q3AZM2</accession>
<feature type="domain" description="Chaperone DnaJ C-terminal" evidence="3">
    <location>
        <begin position="70"/>
        <end position="180"/>
    </location>
</feature>
<dbReference type="OrthoDB" id="550424at2759"/>
<feature type="region of interest" description="Disordered" evidence="2">
    <location>
        <begin position="1"/>
        <end position="44"/>
    </location>
</feature>
<dbReference type="PANTHER" id="PTHR24078">
    <property type="entry name" value="DNAJ HOMOLOG SUBFAMILY C MEMBER"/>
    <property type="match status" value="1"/>
</dbReference>
<evidence type="ECO:0000256" key="1">
    <source>
        <dbReference type="ARBA" id="ARBA00023186"/>
    </source>
</evidence>
<dbReference type="Pfam" id="PF01556">
    <property type="entry name" value="DnaJ_C"/>
    <property type="match status" value="1"/>
</dbReference>
<dbReference type="AlphaFoldDB" id="A0A1Q3AZM2"/>
<feature type="compositionally biased region" description="Polar residues" evidence="2">
    <location>
        <begin position="25"/>
        <end position="36"/>
    </location>
</feature>
<keyword evidence="1" id="KW-0143">Chaperone</keyword>
<dbReference type="InterPro" id="IPR002939">
    <property type="entry name" value="DnaJ_C"/>
</dbReference>
<evidence type="ECO:0000313" key="4">
    <source>
        <dbReference type="EMBL" id="GAV61179.1"/>
    </source>
</evidence>
<dbReference type="InParanoid" id="A0A1Q3AZM2"/>
<dbReference type="Gene3D" id="2.60.260.20">
    <property type="entry name" value="Urease metallochaperone UreE, N-terminal domain"/>
    <property type="match status" value="2"/>
</dbReference>
<feature type="non-terminal residue" evidence="4">
    <location>
        <position position="181"/>
    </location>
</feature>
<dbReference type="InterPro" id="IPR051339">
    <property type="entry name" value="DnaJ_subfamily_B"/>
</dbReference>
<dbReference type="GO" id="GO:0006457">
    <property type="term" value="P:protein folding"/>
    <property type="evidence" value="ECO:0007669"/>
    <property type="project" value="InterPro"/>
</dbReference>
<reference evidence="5" key="1">
    <citation type="submission" date="2016-04" db="EMBL/GenBank/DDBJ databases">
        <title>Cephalotus genome sequencing.</title>
        <authorList>
            <person name="Fukushima K."/>
            <person name="Hasebe M."/>
            <person name="Fang X."/>
        </authorList>
    </citation>
    <scope>NUCLEOTIDE SEQUENCE [LARGE SCALE GENOMIC DNA]</scope>
    <source>
        <strain evidence="5">cv. St1</strain>
    </source>
</reference>
<evidence type="ECO:0000313" key="5">
    <source>
        <dbReference type="Proteomes" id="UP000187406"/>
    </source>
</evidence>
<dbReference type="GO" id="GO:0051082">
    <property type="term" value="F:unfolded protein binding"/>
    <property type="evidence" value="ECO:0007669"/>
    <property type="project" value="InterPro"/>
</dbReference>
<evidence type="ECO:0000256" key="2">
    <source>
        <dbReference type="SAM" id="MobiDB-lite"/>
    </source>
</evidence>
<dbReference type="GO" id="GO:0005829">
    <property type="term" value="C:cytosol"/>
    <property type="evidence" value="ECO:0007669"/>
    <property type="project" value="TreeGrafter"/>
</dbReference>
<dbReference type="CDD" id="cd10747">
    <property type="entry name" value="DnaJ_C"/>
    <property type="match status" value="1"/>
</dbReference>
<dbReference type="EMBL" id="BDDD01000186">
    <property type="protein sequence ID" value="GAV61179.1"/>
    <property type="molecule type" value="Genomic_DNA"/>
</dbReference>
<name>A0A1Q3AZM2_CEPFO</name>
<dbReference type="STRING" id="3775.A0A1Q3AZM2"/>
<organism evidence="4 5">
    <name type="scientific">Cephalotus follicularis</name>
    <name type="common">Albany pitcher plant</name>
    <dbReference type="NCBI Taxonomy" id="3775"/>
    <lineage>
        <taxon>Eukaryota</taxon>
        <taxon>Viridiplantae</taxon>
        <taxon>Streptophyta</taxon>
        <taxon>Embryophyta</taxon>
        <taxon>Tracheophyta</taxon>
        <taxon>Spermatophyta</taxon>
        <taxon>Magnoliopsida</taxon>
        <taxon>eudicotyledons</taxon>
        <taxon>Gunneridae</taxon>
        <taxon>Pentapetalae</taxon>
        <taxon>rosids</taxon>
        <taxon>fabids</taxon>
        <taxon>Oxalidales</taxon>
        <taxon>Cephalotaceae</taxon>
        <taxon>Cephalotus</taxon>
    </lineage>
</organism>
<proteinExistence type="predicted"/>
<dbReference type="InterPro" id="IPR008971">
    <property type="entry name" value="HSP40/DnaJ_pept-bd"/>
</dbReference>
<dbReference type="Proteomes" id="UP000187406">
    <property type="component" value="Unassembled WGS sequence"/>
</dbReference>
<gene>
    <name evidence="4" type="ORF">CFOL_v3_04707</name>
</gene>
<dbReference type="GO" id="GO:0051087">
    <property type="term" value="F:protein-folding chaperone binding"/>
    <property type="evidence" value="ECO:0007669"/>
    <property type="project" value="TreeGrafter"/>
</dbReference>
<dbReference type="SUPFAM" id="SSF49493">
    <property type="entry name" value="HSP40/DnaJ peptide-binding domain"/>
    <property type="match status" value="2"/>
</dbReference>
<comment type="caution">
    <text evidence="4">The sequence shown here is derived from an EMBL/GenBank/DDBJ whole genome shotgun (WGS) entry which is preliminary data.</text>
</comment>
<protein>
    <recommendedName>
        <fullName evidence="3">Chaperone DnaJ C-terminal domain-containing protein</fullName>
    </recommendedName>
</protein>
<keyword evidence="5" id="KW-1185">Reference proteome</keyword>
<evidence type="ECO:0000259" key="3">
    <source>
        <dbReference type="Pfam" id="PF01556"/>
    </source>
</evidence>